<dbReference type="PANTHER" id="PTHR35273">
    <property type="entry name" value="ALPHA-1,4 POLYGALACTOSAMINIDASE, PUTATIVE (AFU_ORTHOLOGUE AFUA_3G07890)-RELATED"/>
    <property type="match status" value="1"/>
</dbReference>
<dbReference type="SUPFAM" id="SSF51445">
    <property type="entry name" value="(Trans)glycosidases"/>
    <property type="match status" value="1"/>
</dbReference>
<name>A0AAC9UJN5_9GAMM</name>
<keyword evidence="4" id="KW-1185">Reference proteome</keyword>
<keyword evidence="1" id="KW-0732">Signal</keyword>
<dbReference type="Gene3D" id="3.20.20.70">
    <property type="entry name" value="Aldolase class I"/>
    <property type="match status" value="1"/>
</dbReference>
<accession>A0AAC9UJN5</accession>
<evidence type="ECO:0000313" key="3">
    <source>
        <dbReference type="EMBL" id="ASM55064.1"/>
    </source>
</evidence>
<dbReference type="AlphaFoldDB" id="A0AAC9UJN5"/>
<evidence type="ECO:0000313" key="4">
    <source>
        <dbReference type="Proteomes" id="UP000198329"/>
    </source>
</evidence>
<dbReference type="PANTHER" id="PTHR35273:SF2">
    <property type="entry name" value="ALPHA-GALACTOSIDASE"/>
    <property type="match status" value="1"/>
</dbReference>
<proteinExistence type="predicted"/>
<dbReference type="Pfam" id="PF03537">
    <property type="entry name" value="Glyco_hydro_114"/>
    <property type="match status" value="1"/>
</dbReference>
<evidence type="ECO:0000259" key="2">
    <source>
        <dbReference type="Pfam" id="PF03537"/>
    </source>
</evidence>
<organism evidence="3 4">
    <name type="scientific">Pseudoalteromonas nigrifaciens</name>
    <dbReference type="NCBI Taxonomy" id="28109"/>
    <lineage>
        <taxon>Bacteria</taxon>
        <taxon>Pseudomonadati</taxon>
        <taxon>Pseudomonadota</taxon>
        <taxon>Gammaproteobacteria</taxon>
        <taxon>Alteromonadales</taxon>
        <taxon>Pseudoalteromonadaceae</taxon>
        <taxon>Pseudoalteromonas</taxon>
    </lineage>
</organism>
<dbReference type="InterPro" id="IPR017853">
    <property type="entry name" value="GH"/>
</dbReference>
<evidence type="ECO:0000256" key="1">
    <source>
        <dbReference type="SAM" id="SignalP"/>
    </source>
</evidence>
<reference evidence="3 4" key="1">
    <citation type="submission" date="2015-03" db="EMBL/GenBank/DDBJ databases">
        <authorList>
            <person name="Xie B.-B."/>
            <person name="Rong J.-C."/>
            <person name="Qin Q.-L."/>
            <person name="Zhang Y.-Z."/>
        </authorList>
    </citation>
    <scope>NUCLEOTIDE SEQUENCE [LARGE SCALE GENOMIC DNA]</scope>
    <source>
        <strain evidence="3 4">KMM 661</strain>
    </source>
</reference>
<dbReference type="GeneID" id="300942703"/>
<feature type="signal peptide" evidence="1">
    <location>
        <begin position="1"/>
        <end position="27"/>
    </location>
</feature>
<feature type="domain" description="Glycoside-hydrolase family GH114 TIM-barrel" evidence="2">
    <location>
        <begin position="60"/>
        <end position="285"/>
    </location>
</feature>
<dbReference type="EMBL" id="CP011036">
    <property type="protein sequence ID" value="ASM55064.1"/>
    <property type="molecule type" value="Genomic_DNA"/>
</dbReference>
<dbReference type="RefSeq" id="WP_086997774.1">
    <property type="nucleotide sequence ID" value="NZ_BJXZ01000013.1"/>
</dbReference>
<feature type="chain" id="PRO_5041973390" description="Glycoside-hydrolase family GH114 TIM-barrel domain-containing protein" evidence="1">
    <location>
        <begin position="28"/>
        <end position="291"/>
    </location>
</feature>
<gene>
    <name evidence="3" type="ORF">PNIG_a3126</name>
</gene>
<dbReference type="Proteomes" id="UP000198329">
    <property type="component" value="Chromosome I"/>
</dbReference>
<dbReference type="InterPro" id="IPR013785">
    <property type="entry name" value="Aldolase_TIM"/>
</dbReference>
<protein>
    <recommendedName>
        <fullName evidence="2">Glycoside-hydrolase family GH114 TIM-barrel domain-containing protein</fullName>
    </recommendedName>
</protein>
<sequence length="291" mass="32813">MFLSLFNKQTAGHCVIFLLLISISSCGENDNTPATPSSQVEPTIAPITTGNWYKPALGSTWQWQLTGTINTNYNVNIYDIDLFDSPVQLIQTLQAQGKRVICYFSAGSYESWRSDKSQFLINELGNSLANWQGERWLDIRSPNVQAIMASRLDLAVQKGCDGVEPDNVDGYMNNSGFNLTANDQLVFTRFIANQAHTRGLAVGLKNNLHQVNELHSYFDFAVNEQCYEYQECELLTPFINNNKAVFHVEYNSKYSNGSAELNNMCDDAINRQFNTLVLPINLDDEFRISCL</sequence>
<dbReference type="InterPro" id="IPR004352">
    <property type="entry name" value="GH114_TIM-barrel"/>
</dbReference>
<dbReference type="KEGG" id="png:PNIG_a3126"/>